<reference evidence="3" key="1">
    <citation type="journal article" date="2017" name="Nat. Ecol. Evol.">
        <title>Genome expansion and lineage-specific genetic innovations in the forest pathogenic fungi Armillaria.</title>
        <authorList>
            <person name="Sipos G."/>
            <person name="Prasanna A.N."/>
            <person name="Walter M.C."/>
            <person name="O'Connor E."/>
            <person name="Balint B."/>
            <person name="Krizsan K."/>
            <person name="Kiss B."/>
            <person name="Hess J."/>
            <person name="Varga T."/>
            <person name="Slot J."/>
            <person name="Riley R."/>
            <person name="Boka B."/>
            <person name="Rigling D."/>
            <person name="Barry K."/>
            <person name="Lee J."/>
            <person name="Mihaltcheva S."/>
            <person name="LaButti K."/>
            <person name="Lipzen A."/>
            <person name="Waldron R."/>
            <person name="Moloney N.M."/>
            <person name="Sperisen C."/>
            <person name="Kredics L."/>
            <person name="Vagvoelgyi C."/>
            <person name="Patrignani A."/>
            <person name="Fitzpatrick D."/>
            <person name="Nagy I."/>
            <person name="Doyle S."/>
            <person name="Anderson J.B."/>
            <person name="Grigoriev I.V."/>
            <person name="Gueldener U."/>
            <person name="Muensterkoetter M."/>
            <person name="Nagy L.G."/>
        </authorList>
    </citation>
    <scope>NUCLEOTIDE SEQUENCE [LARGE SCALE GENOMIC DNA]</scope>
    <source>
        <strain evidence="3">C18/9</strain>
    </source>
</reference>
<dbReference type="EMBL" id="FUEG01000056">
    <property type="protein sequence ID" value="SJL18282.1"/>
    <property type="molecule type" value="Genomic_DNA"/>
</dbReference>
<keyword evidence="1" id="KW-0175">Coiled coil</keyword>
<sequence length="1037" mass="119200">MNSQTDGILATAAAALERNEVKQPGNFERKWNSATDKYSDATGKPFSEAVNAAISSGVGNLIQSQLSGWKTASSTLAAALDELQKIHPFISVAVLPFKAALHLELKRRENDAKVIALHFMMKEMMETLLILKDISVGDDANLSAYLTKTSEILGRDIIDYASAADAYYSRKLFSRILRSQNYESDLAACGDRFEKNKQELQLRLTVRTNLKLNEVTNSLSVMMLFNLVRSTEERELVELIDKEGGASKVMKDPTLLEKIIKESEKNRKDRGAHQNDDDDKRLVSLIRAEIRDDLQKLIKSNEITFNLKFEAQKKELIDSLGKSVERMGDRVIEAVTSGPYERLKDPHLFEIWKEMHSRWGGNAKARDLVFALRDFYYTRNQSALGPTRQMLPTISARIDSVGASHISGVATNLNPPVTTTDPWALQYITFLCIQPLIEAFDDDASGYVTINEANAFSAGRPKDWSMLHWVAYWAIGFQTTLKYYHKKIWTLLQQMHTAAEQTLPANRVFIDWFLSADPFRRLDSIISGFQEQTYYHGACNWTDWSKFLPYVEDEEKRLKGQLEELKYSIDASDSLLLITGQGRLERFIFPLIYLLLKRQYLIIDYCRSSVIHPGILWNSLRSVDVIMYAVNARVDDLRAVFKHKNLDEAAMMRKAVYGLFSSWRSDSWHYKLYKFTPIELTSKLTETDMTSTDFISLEPILHDYTSSDAVEESPEGMDTFNQDTVDFLMQTECRDGWLPYIALSYITPDGFSMARSMLHAEEQDVQYYCSLAWFKARRQMVHNASCEICDGDVIGSRFLCLDCLLEYDDNSTDFCIQHFREYFIRKAPKCEVVHTRHHLLLQLRRCLASRRLFSVANSSRAAFEKVEARLGDPSGHRQCGNCEQSVSLPCWFCIDCDDEFFLCFECNAHDNMTEPWMVDKHLRPEEGHTYIHKLVLCPEPKPDEPKALSVEERLEATEKHMETMEKHMEEMEKHMEATKMNMEKHVQAMEKRMEETGKHIEEAKKHMEASQHSLQELLELQKENNMALQKGIRGMST</sequence>
<feature type="coiled-coil region" evidence="1">
    <location>
        <begin position="947"/>
        <end position="1020"/>
    </location>
</feature>
<evidence type="ECO:0000313" key="2">
    <source>
        <dbReference type="EMBL" id="SJL18282.1"/>
    </source>
</evidence>
<dbReference type="OrthoDB" id="2122982at2759"/>
<proteinExistence type="predicted"/>
<dbReference type="Gene3D" id="3.90.20.10">
    <property type="match status" value="1"/>
</dbReference>
<protein>
    <recommendedName>
        <fullName evidence="4">ZZ-type domain-containing protein</fullName>
    </recommendedName>
</protein>
<evidence type="ECO:0008006" key="4">
    <source>
        <dbReference type="Google" id="ProtNLM"/>
    </source>
</evidence>
<organism evidence="2 3">
    <name type="scientific">Armillaria ostoyae</name>
    <name type="common">Armillaria root rot fungus</name>
    <dbReference type="NCBI Taxonomy" id="47428"/>
    <lineage>
        <taxon>Eukaryota</taxon>
        <taxon>Fungi</taxon>
        <taxon>Dikarya</taxon>
        <taxon>Basidiomycota</taxon>
        <taxon>Agaricomycotina</taxon>
        <taxon>Agaricomycetes</taxon>
        <taxon>Agaricomycetidae</taxon>
        <taxon>Agaricales</taxon>
        <taxon>Marasmiineae</taxon>
        <taxon>Physalacriaceae</taxon>
        <taxon>Armillaria</taxon>
    </lineage>
</organism>
<evidence type="ECO:0000313" key="3">
    <source>
        <dbReference type="Proteomes" id="UP000219338"/>
    </source>
</evidence>
<dbReference type="Proteomes" id="UP000219338">
    <property type="component" value="Unassembled WGS sequence"/>
</dbReference>
<evidence type="ECO:0000256" key="1">
    <source>
        <dbReference type="SAM" id="Coils"/>
    </source>
</evidence>
<name>A0A284SBA5_ARMOS</name>
<dbReference type="AlphaFoldDB" id="A0A284SBA5"/>
<dbReference type="OMA" id="EIWKEMH"/>
<dbReference type="STRING" id="47428.A0A284SBA5"/>
<keyword evidence="3" id="KW-1185">Reference proteome</keyword>
<gene>
    <name evidence="2" type="ORF">ARMOST_21867</name>
</gene>
<accession>A0A284SBA5</accession>